<evidence type="ECO:0000313" key="4">
    <source>
        <dbReference type="Proteomes" id="UP000294114"/>
    </source>
</evidence>
<dbReference type="RefSeq" id="WP_242624265.1">
    <property type="nucleotide sequence ID" value="NZ_SHLD01000001.1"/>
</dbReference>
<feature type="domain" description="Methyltransferase type 11" evidence="2">
    <location>
        <begin position="189"/>
        <end position="281"/>
    </location>
</feature>
<dbReference type="CDD" id="cd02440">
    <property type="entry name" value="AdoMet_MTases"/>
    <property type="match status" value="1"/>
</dbReference>
<dbReference type="AlphaFoldDB" id="A0A4Q8BEE7"/>
<dbReference type="GO" id="GO:0008757">
    <property type="term" value="F:S-adenosylmethionine-dependent methyltransferase activity"/>
    <property type="evidence" value="ECO:0007669"/>
    <property type="project" value="InterPro"/>
</dbReference>
<evidence type="ECO:0000256" key="1">
    <source>
        <dbReference type="SAM" id="MobiDB-lite"/>
    </source>
</evidence>
<dbReference type="Gene3D" id="2.120.10.30">
    <property type="entry name" value="TolB, C-terminal domain"/>
    <property type="match status" value="1"/>
</dbReference>
<feature type="region of interest" description="Disordered" evidence="1">
    <location>
        <begin position="112"/>
        <end position="149"/>
    </location>
</feature>
<dbReference type="GO" id="GO:0032259">
    <property type="term" value="P:methylation"/>
    <property type="evidence" value="ECO:0007669"/>
    <property type="project" value="UniProtKB-KW"/>
</dbReference>
<evidence type="ECO:0000313" key="3">
    <source>
        <dbReference type="EMBL" id="RZU76302.1"/>
    </source>
</evidence>
<dbReference type="Gene3D" id="3.40.50.150">
    <property type="entry name" value="Vaccinia Virus protein VP39"/>
    <property type="match status" value="1"/>
</dbReference>
<dbReference type="InterPro" id="IPR013216">
    <property type="entry name" value="Methyltransf_11"/>
</dbReference>
<name>A0A4Q8BEE7_9ACTN</name>
<keyword evidence="3" id="KW-0830">Ubiquinone</keyword>
<keyword evidence="4" id="KW-1185">Reference proteome</keyword>
<dbReference type="Pfam" id="PF08241">
    <property type="entry name" value="Methyltransf_11"/>
    <property type="match status" value="1"/>
</dbReference>
<evidence type="ECO:0000259" key="2">
    <source>
        <dbReference type="Pfam" id="PF08241"/>
    </source>
</evidence>
<accession>A0A4Q8BEE7</accession>
<dbReference type="InterPro" id="IPR029063">
    <property type="entry name" value="SAM-dependent_MTases_sf"/>
</dbReference>
<reference evidence="3 4" key="1">
    <citation type="submission" date="2019-02" db="EMBL/GenBank/DDBJ databases">
        <title>Sequencing the genomes of 1000 actinobacteria strains.</title>
        <authorList>
            <person name="Klenk H.-P."/>
        </authorList>
    </citation>
    <scope>NUCLEOTIDE SEQUENCE [LARGE SCALE GENOMIC DNA]</scope>
    <source>
        <strain evidence="3 4">DSM 45612</strain>
    </source>
</reference>
<dbReference type="EMBL" id="SHLD01000001">
    <property type="protein sequence ID" value="RZU76302.1"/>
    <property type="molecule type" value="Genomic_DNA"/>
</dbReference>
<dbReference type="Proteomes" id="UP000294114">
    <property type="component" value="Unassembled WGS sequence"/>
</dbReference>
<protein>
    <submittedName>
        <fullName evidence="3">Ubiquinone/menaquinone biosynthesis C-methylase UbiE</fullName>
    </submittedName>
</protein>
<dbReference type="SUPFAM" id="SSF53335">
    <property type="entry name" value="S-adenosyl-L-methionine-dependent methyltransferases"/>
    <property type="match status" value="1"/>
</dbReference>
<keyword evidence="3" id="KW-0489">Methyltransferase</keyword>
<proteinExistence type="predicted"/>
<dbReference type="InterPro" id="IPR011042">
    <property type="entry name" value="6-blade_b-propeller_TolB-like"/>
</dbReference>
<organism evidence="3 4">
    <name type="scientific">Micromonospora kangleipakensis</name>
    <dbReference type="NCBI Taxonomy" id="1077942"/>
    <lineage>
        <taxon>Bacteria</taxon>
        <taxon>Bacillati</taxon>
        <taxon>Actinomycetota</taxon>
        <taxon>Actinomycetes</taxon>
        <taxon>Micromonosporales</taxon>
        <taxon>Micromonosporaceae</taxon>
        <taxon>Micromonospora</taxon>
    </lineage>
</organism>
<comment type="caution">
    <text evidence="3">The sequence shown here is derived from an EMBL/GenBank/DDBJ whole genome shotgun (WGS) entry which is preliminary data.</text>
</comment>
<gene>
    <name evidence="3" type="ORF">EV384_4939</name>
</gene>
<keyword evidence="3" id="KW-0808">Transferase</keyword>
<sequence length="390" mass="42466">MRIDGTGLKRLTDEPRLYQSPVFSPDGRYCAALSVPPTNEYPDGGNIIVSTSGFGEPWWIPGDEYDDSSRLDWARPLTRSTLRRGGRLPGRRVGVCRHRRADRASDAVRCEAGRQDGRRATTTVEGAMAESPAATPWRGAQAHGRRANRRSYHDGVKVNGYVDDPYHRIRRAVAARMVADGVTGRLPVLELGCGPRGMLDPADLPVPLVLADLAETALRDARRAAGPDALPVCLDATRGLPFRAGSFAGLLTGELIEHVYDPVALLRECHRVLAPGGLLVLTTPNLATVQDRVSFLLGRAPRQVDPLHPYLWLHIRPFTASLLRRVLRRAGFLPLAIRSNQVGWRLPGGRWVTSRLLARLAPGLGGSLICAARRGAEPPSPTVTGQRNSA</sequence>